<dbReference type="RefSeq" id="WP_212938406.1">
    <property type="nucleotide sequence ID" value="NZ_BORR01000003.1"/>
</dbReference>
<sequence>MSRLLKGIGIFLFAVGLLVGVLGVPYLGSFWISLCTVVSGFLSGMIFIALGVILEQAEENRDYLHYIANLLPKPEQPAERRKSPAKKDSRSALEKLKDYKFELSDSDSQES</sequence>
<keyword evidence="4" id="KW-1185">Reference proteome</keyword>
<gene>
    <name evidence="3" type="ORF">J41TS12_08820</name>
</gene>
<dbReference type="AlphaFoldDB" id="A0A919XN16"/>
<feature type="transmembrane region" description="Helical" evidence="2">
    <location>
        <begin position="7"/>
        <end position="24"/>
    </location>
</feature>
<dbReference type="EMBL" id="BORR01000003">
    <property type="protein sequence ID" value="GIO36021.1"/>
    <property type="molecule type" value="Genomic_DNA"/>
</dbReference>
<accession>A0A919XN16</accession>
<organism evidence="3 4">
    <name type="scientific">Paenibacillus antibioticophila</name>
    <dbReference type="NCBI Taxonomy" id="1274374"/>
    <lineage>
        <taxon>Bacteria</taxon>
        <taxon>Bacillati</taxon>
        <taxon>Bacillota</taxon>
        <taxon>Bacilli</taxon>
        <taxon>Bacillales</taxon>
        <taxon>Paenibacillaceae</taxon>
        <taxon>Paenibacillus</taxon>
    </lineage>
</organism>
<evidence type="ECO:0000256" key="1">
    <source>
        <dbReference type="SAM" id="MobiDB-lite"/>
    </source>
</evidence>
<feature type="compositionally biased region" description="Basic and acidic residues" evidence="1">
    <location>
        <begin position="76"/>
        <end position="103"/>
    </location>
</feature>
<reference evidence="3 4" key="1">
    <citation type="submission" date="2021-03" db="EMBL/GenBank/DDBJ databases">
        <title>Antimicrobial resistance genes in bacteria isolated from Japanese honey, and their potential for conferring macrolide and lincosamide resistance in the American foulbrood pathogen Paenibacillus larvae.</title>
        <authorList>
            <person name="Okamoto M."/>
            <person name="Kumagai M."/>
            <person name="Kanamori H."/>
            <person name="Takamatsu D."/>
        </authorList>
    </citation>
    <scope>NUCLEOTIDE SEQUENCE [LARGE SCALE GENOMIC DNA]</scope>
    <source>
        <strain evidence="3 4">J41TS12</strain>
    </source>
</reference>
<comment type="caution">
    <text evidence="3">The sequence shown here is derived from an EMBL/GenBank/DDBJ whole genome shotgun (WGS) entry which is preliminary data.</text>
</comment>
<keyword evidence="2" id="KW-0472">Membrane</keyword>
<keyword evidence="2" id="KW-0812">Transmembrane</keyword>
<evidence type="ECO:0000313" key="4">
    <source>
        <dbReference type="Proteomes" id="UP000681162"/>
    </source>
</evidence>
<feature type="transmembrane region" description="Helical" evidence="2">
    <location>
        <begin position="30"/>
        <end position="54"/>
    </location>
</feature>
<proteinExistence type="predicted"/>
<feature type="region of interest" description="Disordered" evidence="1">
    <location>
        <begin position="75"/>
        <end position="111"/>
    </location>
</feature>
<evidence type="ECO:0000256" key="2">
    <source>
        <dbReference type="SAM" id="Phobius"/>
    </source>
</evidence>
<name>A0A919XN16_9BACL</name>
<evidence type="ECO:0000313" key="3">
    <source>
        <dbReference type="EMBL" id="GIO36021.1"/>
    </source>
</evidence>
<protein>
    <submittedName>
        <fullName evidence="3">Uncharacterized protein</fullName>
    </submittedName>
</protein>
<dbReference type="Proteomes" id="UP000681162">
    <property type="component" value="Unassembled WGS sequence"/>
</dbReference>
<keyword evidence="2" id="KW-1133">Transmembrane helix</keyword>